<dbReference type="InterPro" id="IPR011761">
    <property type="entry name" value="ATP-grasp"/>
</dbReference>
<dbReference type="Gene3D" id="3.40.50.20">
    <property type="match status" value="1"/>
</dbReference>
<dbReference type="InterPro" id="IPR020559">
    <property type="entry name" value="PRibGlycinamide_synth_CS"/>
</dbReference>
<dbReference type="EMBL" id="CP017962">
    <property type="protein sequence ID" value="APC47172.1"/>
    <property type="molecule type" value="Genomic_DNA"/>
</dbReference>
<comment type="cofactor">
    <cofactor evidence="1">
        <name>Mn(2+)</name>
        <dbReference type="ChEBI" id="CHEBI:29035"/>
    </cofactor>
</comment>
<protein>
    <recommendedName>
        <fullName evidence="4 14">Phosphoribosylamine--glycine ligase</fullName>
        <ecNumber evidence="4 14">6.3.4.13</ecNumber>
    </recommendedName>
    <alternativeName>
        <fullName evidence="14">GARS</fullName>
    </alternativeName>
    <alternativeName>
        <fullName evidence="12 14">Glycinamide ribonucleotide synthetase</fullName>
    </alternativeName>
    <alternativeName>
        <fullName evidence="13 14">Phosphoribosylglycinamide synthetase</fullName>
    </alternativeName>
</protein>
<name>A0AAC9IXW2_VIRHA</name>
<evidence type="ECO:0000256" key="11">
    <source>
        <dbReference type="ARBA" id="ARBA00038345"/>
    </source>
</evidence>
<comment type="pathway">
    <text evidence="3 14">Purine metabolism; IMP biosynthesis via de novo pathway; N(1)-(5-phospho-D-ribosyl)glycinamide from 5-phospho-alpha-D-ribose 1-diphosphate: step 2/2.</text>
</comment>
<dbReference type="GeneID" id="71513311"/>
<comment type="cofactor">
    <cofactor evidence="2">
        <name>Mg(2+)</name>
        <dbReference type="ChEBI" id="CHEBI:18420"/>
    </cofactor>
</comment>
<dbReference type="SUPFAM" id="SSF52440">
    <property type="entry name" value="PreATP-grasp domain"/>
    <property type="match status" value="1"/>
</dbReference>
<dbReference type="PROSITE" id="PS00184">
    <property type="entry name" value="GARS"/>
    <property type="match status" value="1"/>
</dbReference>
<dbReference type="GO" id="GO:0046872">
    <property type="term" value="F:metal ion binding"/>
    <property type="evidence" value="ECO:0007669"/>
    <property type="project" value="UniProtKB-KW"/>
</dbReference>
<dbReference type="Proteomes" id="UP000182945">
    <property type="component" value="Chromosome"/>
</dbReference>
<dbReference type="KEGG" id="vhl:BME96_02800"/>
<dbReference type="AlphaFoldDB" id="A0AAC9IXW2"/>
<evidence type="ECO:0000256" key="6">
    <source>
        <dbReference type="ARBA" id="ARBA00022723"/>
    </source>
</evidence>
<dbReference type="InterPro" id="IPR037123">
    <property type="entry name" value="PRibGlycinamide_synth_C_sf"/>
</dbReference>
<evidence type="ECO:0000256" key="10">
    <source>
        <dbReference type="ARBA" id="ARBA00023211"/>
    </source>
</evidence>
<dbReference type="PROSITE" id="PS50975">
    <property type="entry name" value="ATP_GRASP"/>
    <property type="match status" value="1"/>
</dbReference>
<evidence type="ECO:0000256" key="12">
    <source>
        <dbReference type="ARBA" id="ARBA00042242"/>
    </source>
</evidence>
<keyword evidence="9 15" id="KW-0067">ATP-binding</keyword>
<accession>A0AAC9IXW2</accession>
<dbReference type="GO" id="GO:0006189">
    <property type="term" value="P:'de novo' IMP biosynthetic process"/>
    <property type="evidence" value="ECO:0007669"/>
    <property type="project" value="UniProtKB-UniRule"/>
</dbReference>
<dbReference type="Gene3D" id="3.30.470.20">
    <property type="entry name" value="ATP-grasp fold, B domain"/>
    <property type="match status" value="1"/>
</dbReference>
<keyword evidence="8 14" id="KW-0658">Purine biosynthesis</keyword>
<evidence type="ECO:0000256" key="4">
    <source>
        <dbReference type="ARBA" id="ARBA00013255"/>
    </source>
</evidence>
<dbReference type="GO" id="GO:0005524">
    <property type="term" value="F:ATP binding"/>
    <property type="evidence" value="ECO:0007669"/>
    <property type="project" value="UniProtKB-UniRule"/>
</dbReference>
<evidence type="ECO:0000256" key="2">
    <source>
        <dbReference type="ARBA" id="ARBA00001946"/>
    </source>
</evidence>
<dbReference type="PANTHER" id="PTHR43472:SF1">
    <property type="entry name" value="PHOSPHORIBOSYLAMINE--GLYCINE LIGASE, CHLOROPLASTIC"/>
    <property type="match status" value="1"/>
</dbReference>
<dbReference type="InterPro" id="IPR000115">
    <property type="entry name" value="PRibGlycinamide_synth"/>
</dbReference>
<dbReference type="Pfam" id="PF01071">
    <property type="entry name" value="GARS_A"/>
    <property type="match status" value="1"/>
</dbReference>
<organism evidence="17 18">
    <name type="scientific">Virgibacillus halodenitrificans</name>
    <name type="common">Bacillus halodenitrificans</name>
    <dbReference type="NCBI Taxonomy" id="1482"/>
    <lineage>
        <taxon>Bacteria</taxon>
        <taxon>Bacillati</taxon>
        <taxon>Bacillota</taxon>
        <taxon>Bacilli</taxon>
        <taxon>Bacillales</taxon>
        <taxon>Bacillaceae</taxon>
        <taxon>Virgibacillus</taxon>
    </lineage>
</organism>
<dbReference type="SUPFAM" id="SSF56059">
    <property type="entry name" value="Glutathione synthetase ATP-binding domain-like"/>
    <property type="match status" value="1"/>
</dbReference>
<dbReference type="FunFam" id="3.30.470.20:FF:000018">
    <property type="entry name" value="Trifunctional purine biosynthetic protein adenosine-3"/>
    <property type="match status" value="1"/>
</dbReference>
<evidence type="ECO:0000256" key="14">
    <source>
        <dbReference type="HAMAP-Rule" id="MF_00138"/>
    </source>
</evidence>
<proteinExistence type="inferred from homology"/>
<keyword evidence="6" id="KW-0479">Metal-binding</keyword>
<keyword evidence="10" id="KW-0464">Manganese</keyword>
<dbReference type="Gene3D" id="3.90.600.10">
    <property type="entry name" value="Phosphoribosylglycinamide synthetase, C-terminal domain"/>
    <property type="match status" value="1"/>
</dbReference>
<dbReference type="GO" id="GO:0004637">
    <property type="term" value="F:phosphoribosylamine-glycine ligase activity"/>
    <property type="evidence" value="ECO:0007669"/>
    <property type="project" value="UniProtKB-UniRule"/>
</dbReference>
<dbReference type="GO" id="GO:0009113">
    <property type="term" value="P:purine nucleobase biosynthetic process"/>
    <property type="evidence" value="ECO:0007669"/>
    <property type="project" value="InterPro"/>
</dbReference>
<evidence type="ECO:0000256" key="5">
    <source>
        <dbReference type="ARBA" id="ARBA00022598"/>
    </source>
</evidence>
<evidence type="ECO:0000256" key="9">
    <source>
        <dbReference type="ARBA" id="ARBA00022840"/>
    </source>
</evidence>
<evidence type="ECO:0000313" key="17">
    <source>
        <dbReference type="EMBL" id="APC47172.1"/>
    </source>
</evidence>
<dbReference type="Pfam" id="PF02843">
    <property type="entry name" value="GARS_C"/>
    <property type="match status" value="1"/>
</dbReference>
<dbReference type="Pfam" id="PF02844">
    <property type="entry name" value="GARS_N"/>
    <property type="match status" value="1"/>
</dbReference>
<reference evidence="17 18" key="1">
    <citation type="submission" date="2016-11" db="EMBL/GenBank/DDBJ databases">
        <title>Complete genome sequencing of Virgibacillus halodenitrificans PDB-F2.</title>
        <authorList>
            <person name="Sun Z."/>
            <person name="Zhou Y."/>
            <person name="Li H."/>
        </authorList>
    </citation>
    <scope>NUCLEOTIDE SEQUENCE [LARGE SCALE GENOMIC DNA]</scope>
    <source>
        <strain evidence="17 18">PDB-F2</strain>
    </source>
</reference>
<dbReference type="InterPro" id="IPR013815">
    <property type="entry name" value="ATP_grasp_subdomain_1"/>
</dbReference>
<evidence type="ECO:0000313" key="18">
    <source>
        <dbReference type="Proteomes" id="UP000182945"/>
    </source>
</evidence>
<dbReference type="Gene3D" id="3.30.1490.20">
    <property type="entry name" value="ATP-grasp fold, A domain"/>
    <property type="match status" value="1"/>
</dbReference>
<evidence type="ECO:0000256" key="7">
    <source>
        <dbReference type="ARBA" id="ARBA00022741"/>
    </source>
</evidence>
<evidence type="ECO:0000256" key="13">
    <source>
        <dbReference type="ARBA" id="ARBA00042864"/>
    </source>
</evidence>
<evidence type="ECO:0000256" key="8">
    <source>
        <dbReference type="ARBA" id="ARBA00022755"/>
    </source>
</evidence>
<dbReference type="InterPro" id="IPR011054">
    <property type="entry name" value="Rudment_hybrid_motif"/>
</dbReference>
<keyword evidence="7 15" id="KW-0547">Nucleotide-binding</keyword>
<dbReference type="PANTHER" id="PTHR43472">
    <property type="entry name" value="PHOSPHORIBOSYLAMINE--GLYCINE LIGASE"/>
    <property type="match status" value="1"/>
</dbReference>
<dbReference type="InterPro" id="IPR016185">
    <property type="entry name" value="PreATP-grasp_dom_sf"/>
</dbReference>
<dbReference type="SUPFAM" id="SSF51246">
    <property type="entry name" value="Rudiment single hybrid motif"/>
    <property type="match status" value="1"/>
</dbReference>
<dbReference type="SMART" id="SM01210">
    <property type="entry name" value="GARS_C"/>
    <property type="match status" value="1"/>
</dbReference>
<dbReference type="InterPro" id="IPR020560">
    <property type="entry name" value="PRibGlycinamide_synth_C-dom"/>
</dbReference>
<dbReference type="SMART" id="SM01209">
    <property type="entry name" value="GARS_A"/>
    <property type="match status" value="1"/>
</dbReference>
<dbReference type="EC" id="6.3.4.13" evidence="4 14"/>
<dbReference type="HAMAP" id="MF_00138">
    <property type="entry name" value="GARS"/>
    <property type="match status" value="1"/>
</dbReference>
<evidence type="ECO:0000256" key="15">
    <source>
        <dbReference type="PROSITE-ProRule" id="PRU00409"/>
    </source>
</evidence>
<evidence type="ECO:0000259" key="16">
    <source>
        <dbReference type="PROSITE" id="PS50975"/>
    </source>
</evidence>
<comment type="similarity">
    <text evidence="11 14">Belongs to the GARS family.</text>
</comment>
<evidence type="ECO:0000256" key="1">
    <source>
        <dbReference type="ARBA" id="ARBA00001936"/>
    </source>
</evidence>
<feature type="domain" description="ATP-grasp" evidence="16">
    <location>
        <begin position="107"/>
        <end position="313"/>
    </location>
</feature>
<dbReference type="InterPro" id="IPR020561">
    <property type="entry name" value="PRibGlycinamid_synth_ATP-grasp"/>
</dbReference>
<dbReference type="FunFam" id="3.30.1490.20:FF:000006">
    <property type="entry name" value="phosphoribosylamine--glycine ligase, chloroplastic-like"/>
    <property type="match status" value="1"/>
</dbReference>
<dbReference type="InterPro" id="IPR020562">
    <property type="entry name" value="PRibGlycinamide_synth_N"/>
</dbReference>
<dbReference type="NCBIfam" id="TIGR00877">
    <property type="entry name" value="purD"/>
    <property type="match status" value="1"/>
</dbReference>
<keyword evidence="5 14" id="KW-0436">Ligase</keyword>
<gene>
    <name evidence="14" type="primary">purD</name>
    <name evidence="17" type="ORF">BME96_02800</name>
</gene>
<sequence length="414" mass="44901">MNVLVVGRGGREHSIIKKLTKSPQVDNLYAAPGNGGIREEAVCVAIDEMDIQGLIEFAKTNSIDLTIVGPENPLNEGIANHFIEAGLTVFAPSKEAALLEGSKSFAKDFMEKHNIPTAAYATFTSVEKAKDYIKAKGAPIVIKADGLAAGKGVVVAFTKEQALEAVDQMMVNKAFAEAGATIVIEEFLEGKEFSLMAFVHGNKVFPMVTARDHKRAFDNDQGPNTGGMGAFAPVADISKEHLDFAYSEILQKTADGLIEEGRSFTGILYAGLIMTKEGPKVIEFNTRFGDPETQVVLPLLKNDLVQVIKDVLQGEDPQLEWEKASCVGVVIASEGYPGTYKKGIKLPEWKHAPNFFAIHAGTKWDGETIVSDGGRVLLAGAKEVNQEAAQRTVYEMLDSLKVKEGFFYRKDIGM</sequence>
<comment type="catalytic activity">
    <reaction evidence="14">
        <text>5-phospho-beta-D-ribosylamine + glycine + ATP = N(1)-(5-phospho-beta-D-ribosyl)glycinamide + ADP + phosphate + H(+)</text>
        <dbReference type="Rhea" id="RHEA:17453"/>
        <dbReference type="ChEBI" id="CHEBI:15378"/>
        <dbReference type="ChEBI" id="CHEBI:30616"/>
        <dbReference type="ChEBI" id="CHEBI:43474"/>
        <dbReference type="ChEBI" id="CHEBI:57305"/>
        <dbReference type="ChEBI" id="CHEBI:58681"/>
        <dbReference type="ChEBI" id="CHEBI:143788"/>
        <dbReference type="ChEBI" id="CHEBI:456216"/>
        <dbReference type="EC" id="6.3.4.13"/>
    </reaction>
</comment>
<evidence type="ECO:0000256" key="3">
    <source>
        <dbReference type="ARBA" id="ARBA00005174"/>
    </source>
</evidence>
<dbReference type="RefSeq" id="WP_071648222.1">
    <property type="nucleotide sequence ID" value="NZ_CP017962.1"/>
</dbReference>